<comment type="caution">
    <text evidence="2">The sequence shown here is derived from an EMBL/GenBank/DDBJ whole genome shotgun (WGS) entry which is preliminary data.</text>
</comment>
<gene>
    <name evidence="2" type="ORF">CKAH01_04838</name>
</gene>
<evidence type="ECO:0000259" key="1">
    <source>
        <dbReference type="Pfam" id="PF12697"/>
    </source>
</evidence>
<keyword evidence="3" id="KW-1185">Reference proteome</keyword>
<dbReference type="Gene3D" id="3.40.50.1820">
    <property type="entry name" value="alpha/beta hydrolase"/>
    <property type="match status" value="1"/>
</dbReference>
<dbReference type="AlphaFoldDB" id="A0AAD9YJK0"/>
<name>A0AAD9YJK0_COLKA</name>
<protein>
    <recommendedName>
        <fullName evidence="1">AB hydrolase-1 domain-containing protein</fullName>
    </recommendedName>
</protein>
<dbReference type="InterPro" id="IPR000073">
    <property type="entry name" value="AB_hydrolase_1"/>
</dbReference>
<dbReference type="EMBL" id="VYYT01000135">
    <property type="protein sequence ID" value="KAK2764673.1"/>
    <property type="molecule type" value="Genomic_DNA"/>
</dbReference>
<sequence>MASTLPSNARLVNIGTHSLALYVHGPEPSTPTDPVVLFVSGVASDALNWQAVTRLLSPSLRSYTYDRSGHRNSDPSPRAPTAENIALELALLIEHAPIPNPLILVGHSWAGVLTHEYFALKGVGQVAGLVLVDANHETAPLVLDVNDPVLWKVAAGVNVYAAWGLEATHKLTPEEWDAFRAAEATEKHKLIAHREDLEGYVPSFETLRRKGLAGRQPLLGDRPVYVIAGTRSRDWSGVYAAGGARGNGTEEGRRYVRGLIETVDEKCEGLMREFLKVSRRSEIVFARESGHFVQMTQPDVVVDGVRWVLENQPASS</sequence>
<proteinExistence type="predicted"/>
<dbReference type="Pfam" id="PF12697">
    <property type="entry name" value="Abhydrolase_6"/>
    <property type="match status" value="1"/>
</dbReference>
<organism evidence="2 3">
    <name type="scientific">Colletotrichum kahawae</name>
    <name type="common">Coffee berry disease fungus</name>
    <dbReference type="NCBI Taxonomy" id="34407"/>
    <lineage>
        <taxon>Eukaryota</taxon>
        <taxon>Fungi</taxon>
        <taxon>Dikarya</taxon>
        <taxon>Ascomycota</taxon>
        <taxon>Pezizomycotina</taxon>
        <taxon>Sordariomycetes</taxon>
        <taxon>Hypocreomycetidae</taxon>
        <taxon>Glomerellales</taxon>
        <taxon>Glomerellaceae</taxon>
        <taxon>Colletotrichum</taxon>
        <taxon>Colletotrichum gloeosporioides species complex</taxon>
    </lineage>
</organism>
<evidence type="ECO:0000313" key="3">
    <source>
        <dbReference type="Proteomes" id="UP001281614"/>
    </source>
</evidence>
<dbReference type="InterPro" id="IPR029058">
    <property type="entry name" value="AB_hydrolase_fold"/>
</dbReference>
<feature type="domain" description="AB hydrolase-1" evidence="1">
    <location>
        <begin position="36"/>
        <end position="303"/>
    </location>
</feature>
<dbReference type="PANTHER" id="PTHR43798">
    <property type="entry name" value="MONOACYLGLYCEROL LIPASE"/>
    <property type="match status" value="1"/>
</dbReference>
<accession>A0AAD9YJK0</accession>
<dbReference type="SUPFAM" id="SSF53474">
    <property type="entry name" value="alpha/beta-Hydrolases"/>
    <property type="match status" value="1"/>
</dbReference>
<dbReference type="Proteomes" id="UP001281614">
    <property type="component" value="Unassembled WGS sequence"/>
</dbReference>
<reference evidence="2" key="1">
    <citation type="submission" date="2023-02" db="EMBL/GenBank/DDBJ databases">
        <title>Colletotrichum kahawae CIFC_Que2 genome sequencing and assembly.</title>
        <authorList>
            <person name="Baroncelli R."/>
        </authorList>
    </citation>
    <scope>NUCLEOTIDE SEQUENCE</scope>
    <source>
        <strain evidence="2">CIFC_Que2</strain>
    </source>
</reference>
<dbReference type="InterPro" id="IPR050266">
    <property type="entry name" value="AB_hydrolase_sf"/>
</dbReference>
<evidence type="ECO:0000313" key="2">
    <source>
        <dbReference type="EMBL" id="KAK2764673.1"/>
    </source>
</evidence>